<evidence type="ECO:0000313" key="2">
    <source>
        <dbReference type="Proteomes" id="UP001201163"/>
    </source>
</evidence>
<dbReference type="EMBL" id="JAKELL010000027">
    <property type="protein sequence ID" value="KAH8991231.1"/>
    <property type="molecule type" value="Genomic_DNA"/>
</dbReference>
<keyword evidence="2" id="KW-1185">Reference proteome</keyword>
<gene>
    <name evidence="1" type="ORF">EDB92DRAFT_685064</name>
</gene>
<dbReference type="AlphaFoldDB" id="A0AAD4LJ81"/>
<comment type="caution">
    <text evidence="1">The sequence shown here is derived from an EMBL/GenBank/DDBJ whole genome shotgun (WGS) entry which is preliminary data.</text>
</comment>
<organism evidence="1 2">
    <name type="scientific">Lactarius akahatsu</name>
    <dbReference type="NCBI Taxonomy" id="416441"/>
    <lineage>
        <taxon>Eukaryota</taxon>
        <taxon>Fungi</taxon>
        <taxon>Dikarya</taxon>
        <taxon>Basidiomycota</taxon>
        <taxon>Agaricomycotina</taxon>
        <taxon>Agaricomycetes</taxon>
        <taxon>Russulales</taxon>
        <taxon>Russulaceae</taxon>
        <taxon>Lactarius</taxon>
    </lineage>
</organism>
<name>A0AAD4LJ81_9AGAM</name>
<dbReference type="Proteomes" id="UP001201163">
    <property type="component" value="Unassembled WGS sequence"/>
</dbReference>
<proteinExistence type="predicted"/>
<sequence>MVTLSAPFVTFSLPYLDQRAFTASLPWSIIRLAQRPLTSKPQYDRPQRTWVCLKALYYIPGAIHDLLAPYAAGEHYCLELLPLLNSPESLEIIDELWDTPNDDVALSVRCAAAVIAAFMITPPHRALDHFVTSTIPFIWKHEAGKRFLSNRLGISAGADGDHHSDSARLQNLVRFLKDITKTLRYMHARQWSSNDADLIRRVRQELFDMRHTEEYRTGRGTYDQRGDRESPTFVPAVQQDLVTVTLEILARPRPVTKAAEKQGPKIVVDPVAKAEEPQRAAFCKAWQKLVKTAFTEALKLAGEQALTQARTQARVPPESVLRTLARIRVQAADSFEMAEGALATCTEEPCAESRNDQAAG</sequence>
<protein>
    <submittedName>
        <fullName evidence="1">Uncharacterized protein</fullName>
    </submittedName>
</protein>
<accession>A0AAD4LJ81</accession>
<reference evidence="1" key="1">
    <citation type="submission" date="2022-01" db="EMBL/GenBank/DDBJ databases">
        <title>Comparative genomics reveals a dynamic genome evolution in the ectomycorrhizal milk-cap (Lactarius) mushrooms.</title>
        <authorList>
            <consortium name="DOE Joint Genome Institute"/>
            <person name="Lebreton A."/>
            <person name="Tang N."/>
            <person name="Kuo A."/>
            <person name="LaButti K."/>
            <person name="Drula E."/>
            <person name="Barry K."/>
            <person name="Clum A."/>
            <person name="Lipzen A."/>
            <person name="Mousain D."/>
            <person name="Ng V."/>
            <person name="Wang R."/>
            <person name="Wang X."/>
            <person name="Dai Y."/>
            <person name="Henrissat B."/>
            <person name="Grigoriev I.V."/>
            <person name="Guerin-Laguette A."/>
            <person name="Yu F."/>
            <person name="Martin F.M."/>
        </authorList>
    </citation>
    <scope>NUCLEOTIDE SEQUENCE</scope>
    <source>
        <strain evidence="1">QP</strain>
    </source>
</reference>
<evidence type="ECO:0000313" key="1">
    <source>
        <dbReference type="EMBL" id="KAH8991231.1"/>
    </source>
</evidence>